<dbReference type="PANTHER" id="PTHR18964:SF149">
    <property type="entry name" value="BIFUNCTIONAL UDP-N-ACETYLGLUCOSAMINE 2-EPIMERASE_N-ACETYLMANNOSAMINE KINASE"/>
    <property type="match status" value="1"/>
</dbReference>
<dbReference type="EMBL" id="FOSK01000018">
    <property type="protein sequence ID" value="SFL14367.1"/>
    <property type="molecule type" value="Genomic_DNA"/>
</dbReference>
<gene>
    <name evidence="2" type="ORF">SAMN04488518_11812</name>
</gene>
<evidence type="ECO:0000313" key="3">
    <source>
        <dbReference type="Proteomes" id="UP000199598"/>
    </source>
</evidence>
<comment type="similarity">
    <text evidence="1">Belongs to the ROK (NagC/XylR) family.</text>
</comment>
<dbReference type="Pfam" id="PF00480">
    <property type="entry name" value="ROK"/>
    <property type="match status" value="1"/>
</dbReference>
<keyword evidence="2" id="KW-0808">Transferase</keyword>
<dbReference type="SUPFAM" id="SSF53067">
    <property type="entry name" value="Actin-like ATPase domain"/>
    <property type="match status" value="1"/>
</dbReference>
<dbReference type="InterPro" id="IPR036388">
    <property type="entry name" value="WH-like_DNA-bd_sf"/>
</dbReference>
<evidence type="ECO:0000256" key="1">
    <source>
        <dbReference type="ARBA" id="ARBA00006479"/>
    </source>
</evidence>
<evidence type="ECO:0000313" key="2">
    <source>
        <dbReference type="EMBL" id="SFL14367.1"/>
    </source>
</evidence>
<dbReference type="PANTHER" id="PTHR18964">
    <property type="entry name" value="ROK (REPRESSOR, ORF, KINASE) FAMILY"/>
    <property type="match status" value="1"/>
</dbReference>
<dbReference type="SUPFAM" id="SSF46785">
    <property type="entry name" value="Winged helix' DNA-binding domain"/>
    <property type="match status" value="1"/>
</dbReference>
<proteinExistence type="inferred from homology"/>
<organism evidence="2 3">
    <name type="scientific">Pseudovibrio ascidiaceicola</name>
    <dbReference type="NCBI Taxonomy" id="285279"/>
    <lineage>
        <taxon>Bacteria</taxon>
        <taxon>Pseudomonadati</taxon>
        <taxon>Pseudomonadota</taxon>
        <taxon>Alphaproteobacteria</taxon>
        <taxon>Hyphomicrobiales</taxon>
        <taxon>Stappiaceae</taxon>
        <taxon>Pseudovibrio</taxon>
    </lineage>
</organism>
<reference evidence="2 3" key="1">
    <citation type="submission" date="2016-10" db="EMBL/GenBank/DDBJ databases">
        <authorList>
            <person name="Varghese N."/>
            <person name="Submissions S."/>
        </authorList>
    </citation>
    <scope>NUCLEOTIDE SEQUENCE [LARGE SCALE GENOMIC DNA]</scope>
    <source>
        <strain evidence="2 3">DSM 16392</strain>
    </source>
</reference>
<accession>A0A1I4FBW9</accession>
<dbReference type="InterPro" id="IPR036390">
    <property type="entry name" value="WH_DNA-bd_sf"/>
</dbReference>
<dbReference type="InterPro" id="IPR000600">
    <property type="entry name" value="ROK"/>
</dbReference>
<dbReference type="Proteomes" id="UP000199598">
    <property type="component" value="Unassembled WGS sequence"/>
</dbReference>
<keyword evidence="2" id="KW-0418">Kinase</keyword>
<keyword evidence="3" id="KW-1185">Reference proteome</keyword>
<sequence length="399" mass="42103">MHRKTPLKIIGSNAERTRLHNRKVVLGHLRSHGKLGRAELARLTGLSTQAMSNIIAELESEALILAGERQTKGRGLPAVQYTLNPAGAVALGVEVRPNAILCALVNFLGDTLYTKRIHIESSAPAVVLPAVKTACDEALSSIGKNAPPVLGAGIVMPGPFGRVGLTGAGKAELVGWDDKDPQALFEDVLQVPVRVENDATAAAIAEQTTGSATDLQSFCFVYFGTGLGLGVISNGEILRGAFGNAGELGHVVVERGGRLCSCGNRGCLETYTSRMAAREFLQKRGKSAENQKDLSDLLAVNDPDLEKWICEAADPLAQAIGTLENLFDPEAVILGGAMPPELLERLIAKLNLIDATVSVRADRTLPRVVRGASGWMTAALGAAALIIHDTYIPSISKVA</sequence>
<comment type="caution">
    <text evidence="2">The sequence shown here is derived from an EMBL/GenBank/DDBJ whole genome shotgun (WGS) entry which is preliminary data.</text>
</comment>
<name>A0A1I4FBW9_9HYPH</name>
<protein>
    <submittedName>
        <fullName evidence="2">Sugar kinase of the NBD/HSP70 family, may contain an N-terminal HTH domain</fullName>
    </submittedName>
</protein>
<dbReference type="Gene3D" id="3.30.420.40">
    <property type="match status" value="2"/>
</dbReference>
<dbReference type="GO" id="GO:0016301">
    <property type="term" value="F:kinase activity"/>
    <property type="evidence" value="ECO:0007669"/>
    <property type="project" value="UniProtKB-KW"/>
</dbReference>
<dbReference type="Gene3D" id="1.10.10.10">
    <property type="entry name" value="Winged helix-like DNA-binding domain superfamily/Winged helix DNA-binding domain"/>
    <property type="match status" value="1"/>
</dbReference>
<dbReference type="InterPro" id="IPR043129">
    <property type="entry name" value="ATPase_NBD"/>
</dbReference>